<evidence type="ECO:0000256" key="13">
    <source>
        <dbReference type="ARBA" id="ARBA00022837"/>
    </source>
</evidence>
<dbReference type="PANTHER" id="PTHR10907">
    <property type="entry name" value="REGUCALCIN"/>
    <property type="match status" value="1"/>
</dbReference>
<evidence type="ECO:0000256" key="6">
    <source>
        <dbReference type="ARBA" id="ARBA00004496"/>
    </source>
</evidence>
<dbReference type="EC" id="3.1.1.17" evidence="8"/>
<keyword evidence="10" id="KW-0963">Cytoplasm</keyword>
<evidence type="ECO:0000313" key="17">
    <source>
        <dbReference type="Proteomes" id="UP001642540"/>
    </source>
</evidence>
<comment type="cofactor">
    <cofactor evidence="2">
        <name>Ca(2+)</name>
        <dbReference type="ChEBI" id="CHEBI:29108"/>
    </cofactor>
</comment>
<name>A0ABP1REM6_9HEXA</name>
<reference evidence="16 17" key="1">
    <citation type="submission" date="2024-08" db="EMBL/GenBank/DDBJ databases">
        <authorList>
            <person name="Cucini C."/>
            <person name="Frati F."/>
        </authorList>
    </citation>
    <scope>NUCLEOTIDE SEQUENCE [LARGE SCALE GENOMIC DNA]</scope>
</reference>
<dbReference type="EMBL" id="CAXLJM020000072">
    <property type="protein sequence ID" value="CAL8127252.1"/>
    <property type="molecule type" value="Genomic_DNA"/>
</dbReference>
<dbReference type="Gene3D" id="2.120.10.30">
    <property type="entry name" value="TolB, C-terminal domain"/>
    <property type="match status" value="1"/>
</dbReference>
<keyword evidence="12" id="KW-0378">Hydrolase</keyword>
<evidence type="ECO:0000256" key="3">
    <source>
        <dbReference type="ARBA" id="ARBA00001936"/>
    </source>
</evidence>
<dbReference type="PRINTS" id="PR01791">
    <property type="entry name" value="REGUCALCIN"/>
</dbReference>
<evidence type="ECO:0000256" key="2">
    <source>
        <dbReference type="ARBA" id="ARBA00001913"/>
    </source>
</evidence>
<comment type="cofactor">
    <cofactor evidence="4">
        <name>Mg(2+)</name>
        <dbReference type="ChEBI" id="CHEBI:18420"/>
    </cofactor>
</comment>
<accession>A0ABP1REM6</accession>
<evidence type="ECO:0000256" key="14">
    <source>
        <dbReference type="ARBA" id="ARBA00032464"/>
    </source>
</evidence>
<gene>
    <name evidence="16" type="ORF">ODALV1_LOCUS21752</name>
</gene>
<comment type="catalytic activity">
    <reaction evidence="1">
        <text>D-glucono-1,5-lactone + H2O = D-gluconate + H(+)</text>
        <dbReference type="Rhea" id="RHEA:10440"/>
        <dbReference type="ChEBI" id="CHEBI:15377"/>
        <dbReference type="ChEBI" id="CHEBI:15378"/>
        <dbReference type="ChEBI" id="CHEBI:16217"/>
        <dbReference type="ChEBI" id="CHEBI:18391"/>
        <dbReference type="EC" id="3.1.1.17"/>
    </reaction>
</comment>
<evidence type="ECO:0000256" key="8">
    <source>
        <dbReference type="ARBA" id="ARBA00013227"/>
    </source>
</evidence>
<dbReference type="PANTHER" id="PTHR10907:SF66">
    <property type="entry name" value="MIP34848P1-RELATED"/>
    <property type="match status" value="1"/>
</dbReference>
<dbReference type="PRINTS" id="PR01790">
    <property type="entry name" value="SMP30FAMILY"/>
</dbReference>
<evidence type="ECO:0000256" key="10">
    <source>
        <dbReference type="ARBA" id="ARBA00022490"/>
    </source>
</evidence>
<dbReference type="SUPFAM" id="SSF63829">
    <property type="entry name" value="Calcium-dependent phosphotriesterase"/>
    <property type="match status" value="1"/>
</dbReference>
<comment type="cofactor">
    <cofactor evidence="3">
        <name>Mn(2+)</name>
        <dbReference type="ChEBI" id="CHEBI:29035"/>
    </cofactor>
</comment>
<sequence length="313" mass="33833">MSGYKIEAIAGAQRTYLGEGPHWNAQKNEILYVDIFGKAVHRYVPSTGENAKVTVDAGPVSLVVPVEGQPNKYLITVERDVQVMEWDGVSAKPTSLKRLYTVDDHCKTNRINDGKCDASGRLWAGTMGYEPAPGQLDPKKGTLYSFGLDGSVVKHADQIDIANGLAWTSDNSIFYYIDSFSYRVDAFDFDITSGVLSNRRTAFDFKANGVDGIPDGMTIDANGNLWVAVFAGKKVVHIDPKAGKKIGQLDFPTTNITSVTFGGPNLDILYATCAEHFLSKEDLASQSTAGSLFQVTNVGARGLAAGFNYKGPV</sequence>
<comment type="cofactor">
    <cofactor evidence="5">
        <name>Zn(2+)</name>
        <dbReference type="ChEBI" id="CHEBI:29105"/>
    </cofactor>
</comment>
<dbReference type="InterPro" id="IPR013658">
    <property type="entry name" value="SGL"/>
</dbReference>
<dbReference type="InterPro" id="IPR011042">
    <property type="entry name" value="6-blade_b-propeller_TolB-like"/>
</dbReference>
<comment type="subcellular location">
    <subcellularLocation>
        <location evidence="6">Cytoplasm</location>
    </subcellularLocation>
</comment>
<evidence type="ECO:0000313" key="16">
    <source>
        <dbReference type="EMBL" id="CAL8127252.1"/>
    </source>
</evidence>
<dbReference type="InterPro" id="IPR008367">
    <property type="entry name" value="Regucalcin"/>
</dbReference>
<keyword evidence="17" id="KW-1185">Reference proteome</keyword>
<evidence type="ECO:0000256" key="11">
    <source>
        <dbReference type="ARBA" id="ARBA00022723"/>
    </source>
</evidence>
<keyword evidence="11" id="KW-0479">Metal-binding</keyword>
<evidence type="ECO:0000256" key="4">
    <source>
        <dbReference type="ARBA" id="ARBA00001946"/>
    </source>
</evidence>
<dbReference type="InterPro" id="IPR005511">
    <property type="entry name" value="SMP-30"/>
</dbReference>
<comment type="caution">
    <text evidence="16">The sequence shown here is derived from an EMBL/GenBank/DDBJ whole genome shotgun (WGS) entry which is preliminary data.</text>
</comment>
<evidence type="ECO:0000256" key="9">
    <source>
        <dbReference type="ARBA" id="ARBA00016808"/>
    </source>
</evidence>
<dbReference type="Pfam" id="PF08450">
    <property type="entry name" value="SGL"/>
    <property type="match status" value="1"/>
</dbReference>
<dbReference type="Proteomes" id="UP001642540">
    <property type="component" value="Unassembled WGS sequence"/>
</dbReference>
<evidence type="ECO:0000259" key="15">
    <source>
        <dbReference type="Pfam" id="PF08450"/>
    </source>
</evidence>
<protein>
    <recommendedName>
        <fullName evidence="9">Regucalcin</fullName>
        <ecNumber evidence="8">3.1.1.17</ecNumber>
    </recommendedName>
    <alternativeName>
        <fullName evidence="14">Gluconolactonase</fullName>
    </alternativeName>
</protein>
<evidence type="ECO:0000256" key="1">
    <source>
        <dbReference type="ARBA" id="ARBA00001589"/>
    </source>
</evidence>
<comment type="similarity">
    <text evidence="7">Belongs to the SMP-30/CGR1 family.</text>
</comment>
<keyword evidence="13" id="KW-0106">Calcium</keyword>
<evidence type="ECO:0000256" key="7">
    <source>
        <dbReference type="ARBA" id="ARBA00008853"/>
    </source>
</evidence>
<evidence type="ECO:0000256" key="12">
    <source>
        <dbReference type="ARBA" id="ARBA00022801"/>
    </source>
</evidence>
<feature type="domain" description="SMP-30/Gluconolactonase/LRE-like region" evidence="15">
    <location>
        <begin position="17"/>
        <end position="274"/>
    </location>
</feature>
<evidence type="ECO:0000256" key="5">
    <source>
        <dbReference type="ARBA" id="ARBA00001947"/>
    </source>
</evidence>
<proteinExistence type="inferred from homology"/>
<organism evidence="16 17">
    <name type="scientific">Orchesella dallaii</name>
    <dbReference type="NCBI Taxonomy" id="48710"/>
    <lineage>
        <taxon>Eukaryota</taxon>
        <taxon>Metazoa</taxon>
        <taxon>Ecdysozoa</taxon>
        <taxon>Arthropoda</taxon>
        <taxon>Hexapoda</taxon>
        <taxon>Collembola</taxon>
        <taxon>Entomobryomorpha</taxon>
        <taxon>Entomobryoidea</taxon>
        <taxon>Orchesellidae</taxon>
        <taxon>Orchesellinae</taxon>
        <taxon>Orchesella</taxon>
    </lineage>
</organism>